<protein>
    <submittedName>
        <fullName evidence="1">DUF3265 domain-containing protein</fullName>
    </submittedName>
</protein>
<dbReference type="EMBL" id="ABNSCA010000035">
    <property type="protein sequence ID" value="ELN6934621.1"/>
    <property type="molecule type" value="Genomic_DNA"/>
</dbReference>
<sequence>MTRRLRGIHAAWHFWYAGDFGGESSLREVGLCGIHPLTRR</sequence>
<gene>
    <name evidence="1" type="ORF">RZY48_004137</name>
</gene>
<proteinExistence type="predicted"/>
<reference evidence="1" key="1">
    <citation type="submission" date="2023-10" db="EMBL/GenBank/DDBJ databases">
        <authorList>
            <consortium name="PulseNet: The National Subtyping Network for Foodborne Disease Surveillance"/>
        </authorList>
    </citation>
    <scope>NUCLEOTIDE SEQUENCE</scope>
    <source>
        <strain evidence="1">PNUSAV004886</strain>
    </source>
</reference>
<dbReference type="Proteomes" id="UP001253463">
    <property type="component" value="Unassembled WGS sequence"/>
</dbReference>
<name>A0AAI9CYM4_9VIBR</name>
<evidence type="ECO:0000313" key="2">
    <source>
        <dbReference type="Proteomes" id="UP001253463"/>
    </source>
</evidence>
<dbReference type="AlphaFoldDB" id="A0AAI9CYM4"/>
<organism evidence="1 2">
    <name type="scientific">Vibrio navarrensis</name>
    <dbReference type="NCBI Taxonomy" id="29495"/>
    <lineage>
        <taxon>Bacteria</taxon>
        <taxon>Pseudomonadati</taxon>
        <taxon>Pseudomonadota</taxon>
        <taxon>Gammaproteobacteria</taxon>
        <taxon>Vibrionales</taxon>
        <taxon>Vibrionaceae</taxon>
        <taxon>Vibrio</taxon>
    </lineage>
</organism>
<evidence type="ECO:0000313" key="1">
    <source>
        <dbReference type="EMBL" id="ELN6934621.1"/>
    </source>
</evidence>
<comment type="caution">
    <text evidence="1">The sequence shown here is derived from an EMBL/GenBank/DDBJ whole genome shotgun (WGS) entry which is preliminary data.</text>
</comment>
<accession>A0AAI9CYM4</accession>